<dbReference type="InterPro" id="IPR032508">
    <property type="entry name" value="FecR_C"/>
</dbReference>
<organism evidence="4 5">
    <name type="scientific">Rhabdobacter roseus</name>
    <dbReference type="NCBI Taxonomy" id="1655419"/>
    <lineage>
        <taxon>Bacteria</taxon>
        <taxon>Pseudomonadati</taxon>
        <taxon>Bacteroidota</taxon>
        <taxon>Cytophagia</taxon>
        <taxon>Cytophagales</taxon>
        <taxon>Cytophagaceae</taxon>
        <taxon>Rhabdobacter</taxon>
    </lineage>
</organism>
<feature type="domain" description="FecR protein" evidence="2">
    <location>
        <begin position="138"/>
        <end position="228"/>
    </location>
</feature>
<evidence type="ECO:0000313" key="4">
    <source>
        <dbReference type="EMBL" id="MBB5286209.1"/>
    </source>
</evidence>
<dbReference type="PIRSF" id="PIRSF018266">
    <property type="entry name" value="FecR"/>
    <property type="match status" value="1"/>
</dbReference>
<proteinExistence type="predicted"/>
<feature type="transmembrane region" description="Helical" evidence="1">
    <location>
        <begin position="107"/>
        <end position="126"/>
    </location>
</feature>
<reference evidence="4 5" key="1">
    <citation type="submission" date="2020-08" db="EMBL/GenBank/DDBJ databases">
        <title>Genomic Encyclopedia of Type Strains, Phase IV (KMG-IV): sequencing the most valuable type-strain genomes for metagenomic binning, comparative biology and taxonomic classification.</title>
        <authorList>
            <person name="Goeker M."/>
        </authorList>
    </citation>
    <scope>NUCLEOTIDE SEQUENCE [LARGE SCALE GENOMIC DNA]</scope>
    <source>
        <strain evidence="4 5">DSM 105074</strain>
    </source>
</reference>
<sequence length="345" mass="38213">MSASNLHLSDELLARYLANTATADEIERVRLWLEASPERADELAGYRKLWESNGSLRPDRLRVDTDAAWQNVRSRMHKPQVPEVIQRPLHPAAASEKPLPTRRLAPGYWAAAVVALLVVSFSWLLLNRTQPTQLVTITTHDNTFEKVLPDGTKVFLNYHSTLTYSDGLPGDTRAVSLRGEAFFDVQPDATHPFVIDANGTEVRVLGTSFNVKAYDEAVRVDVKTGRVEVAKASRKAVLAPGEGVAVEADTVLRPLLADPNIGAYRTQVFDFQATPLADIVASLRDGYHADVRLGNAQLAHCRFTWRFERESLDVVLSVIAEALDLRVQQEGTTYRLEGTACQSSL</sequence>
<keyword evidence="5" id="KW-1185">Reference proteome</keyword>
<name>A0A840U2Y9_9BACT</name>
<dbReference type="Gene3D" id="2.60.120.1440">
    <property type="match status" value="1"/>
</dbReference>
<dbReference type="Pfam" id="PF16344">
    <property type="entry name" value="FecR_C"/>
    <property type="match status" value="1"/>
</dbReference>
<keyword evidence="1" id="KW-0472">Membrane</keyword>
<keyword evidence="1" id="KW-0812">Transmembrane</keyword>
<protein>
    <submittedName>
        <fullName evidence="4">Ferric-dicitrate binding protein FerR (Iron transport regulator)</fullName>
    </submittedName>
</protein>
<dbReference type="PANTHER" id="PTHR30273:SF2">
    <property type="entry name" value="PROTEIN FECR"/>
    <property type="match status" value="1"/>
</dbReference>
<dbReference type="EMBL" id="JACHGF010000008">
    <property type="protein sequence ID" value="MBB5286209.1"/>
    <property type="molecule type" value="Genomic_DNA"/>
</dbReference>
<dbReference type="AlphaFoldDB" id="A0A840U2Y9"/>
<comment type="caution">
    <text evidence="4">The sequence shown here is derived from an EMBL/GenBank/DDBJ whole genome shotgun (WGS) entry which is preliminary data.</text>
</comment>
<dbReference type="Proteomes" id="UP000557307">
    <property type="component" value="Unassembled WGS sequence"/>
</dbReference>
<evidence type="ECO:0000259" key="3">
    <source>
        <dbReference type="Pfam" id="PF16344"/>
    </source>
</evidence>
<feature type="domain" description="Protein FecR C-terminal" evidence="3">
    <location>
        <begin position="269"/>
        <end position="334"/>
    </location>
</feature>
<dbReference type="GO" id="GO:0016989">
    <property type="term" value="F:sigma factor antagonist activity"/>
    <property type="evidence" value="ECO:0007669"/>
    <property type="project" value="TreeGrafter"/>
</dbReference>
<dbReference type="InterPro" id="IPR006860">
    <property type="entry name" value="FecR"/>
</dbReference>
<evidence type="ECO:0000256" key="1">
    <source>
        <dbReference type="SAM" id="Phobius"/>
    </source>
</evidence>
<keyword evidence="1" id="KW-1133">Transmembrane helix</keyword>
<dbReference type="InterPro" id="IPR012373">
    <property type="entry name" value="Ferrdict_sens_TM"/>
</dbReference>
<accession>A0A840U2Y9</accession>
<dbReference type="Gene3D" id="3.55.50.30">
    <property type="match status" value="1"/>
</dbReference>
<dbReference type="Pfam" id="PF04773">
    <property type="entry name" value="FecR"/>
    <property type="match status" value="1"/>
</dbReference>
<dbReference type="PANTHER" id="PTHR30273">
    <property type="entry name" value="PERIPLASMIC SIGNAL SENSOR AND SIGMA FACTOR ACTIVATOR FECR-RELATED"/>
    <property type="match status" value="1"/>
</dbReference>
<gene>
    <name evidence="4" type="ORF">HNQ92_004369</name>
</gene>
<evidence type="ECO:0000313" key="5">
    <source>
        <dbReference type="Proteomes" id="UP000557307"/>
    </source>
</evidence>
<dbReference type="RefSeq" id="WP_184177092.1">
    <property type="nucleotide sequence ID" value="NZ_JACHGF010000008.1"/>
</dbReference>
<evidence type="ECO:0000259" key="2">
    <source>
        <dbReference type="Pfam" id="PF04773"/>
    </source>
</evidence>